<dbReference type="GO" id="GO:0006532">
    <property type="term" value="P:aspartate biosynthetic process"/>
    <property type="evidence" value="ECO:0007669"/>
    <property type="project" value="TreeGrafter"/>
</dbReference>
<reference evidence="10 11" key="1">
    <citation type="submission" date="2009-08" db="EMBL/GenBank/DDBJ databases">
        <title>The Genome Sequence of Spizellomyces punctatus strain DAOM BR117.</title>
        <authorList>
            <consortium name="The Broad Institute Genome Sequencing Platform"/>
            <person name="Russ C."/>
            <person name="Cuomo C."/>
            <person name="Shea T."/>
            <person name="Young S.K."/>
            <person name="Zeng Q."/>
            <person name="Koehrsen M."/>
            <person name="Haas B."/>
            <person name="Borodovsky M."/>
            <person name="Guigo R."/>
            <person name="Alvarado L."/>
            <person name="Berlin A."/>
            <person name="Bochicchio J."/>
            <person name="Borenstein D."/>
            <person name="Chapman S."/>
            <person name="Chen Z."/>
            <person name="Engels R."/>
            <person name="Freedman E."/>
            <person name="Gellesch M."/>
            <person name="Goldberg J."/>
            <person name="Griggs A."/>
            <person name="Gujja S."/>
            <person name="Heiman D."/>
            <person name="Hepburn T."/>
            <person name="Howarth C."/>
            <person name="Jen D."/>
            <person name="Larson L."/>
            <person name="Lewis B."/>
            <person name="Mehta T."/>
            <person name="Park D."/>
            <person name="Pearson M."/>
            <person name="Roberts A."/>
            <person name="Saif S."/>
            <person name="Shenoy N."/>
            <person name="Sisk P."/>
            <person name="Stolte C."/>
            <person name="Sykes S."/>
            <person name="Thomson T."/>
            <person name="Walk T."/>
            <person name="White J."/>
            <person name="Yandava C."/>
            <person name="Burger G."/>
            <person name="Gray M.W."/>
            <person name="Holland P.W.H."/>
            <person name="King N."/>
            <person name="Lang F.B.F."/>
            <person name="Roger A.J."/>
            <person name="Ruiz-Trillo I."/>
            <person name="Lander E."/>
            <person name="Nusbaum C."/>
        </authorList>
    </citation>
    <scope>NUCLEOTIDE SEQUENCE [LARGE SCALE GENOMIC DNA]</scope>
    <source>
        <strain evidence="10 11">DAOM BR117</strain>
    </source>
</reference>
<dbReference type="FunCoup" id="A0A0L0HII3">
    <property type="interactions" value="374"/>
</dbReference>
<dbReference type="InterPro" id="IPR015424">
    <property type="entry name" value="PyrdxlP-dep_Trfase"/>
</dbReference>
<dbReference type="AlphaFoldDB" id="A0A0L0HII3"/>
<keyword evidence="7" id="KW-0663">Pyridoxal phosphate</keyword>
<dbReference type="Gene3D" id="3.90.1150.10">
    <property type="entry name" value="Aspartate Aminotransferase, domain 1"/>
    <property type="match status" value="1"/>
</dbReference>
<dbReference type="PANTHER" id="PTHR11879">
    <property type="entry name" value="ASPARTATE AMINOTRANSFERASE"/>
    <property type="match status" value="1"/>
</dbReference>
<feature type="domain" description="Aminotransferase class I/classII large" evidence="9">
    <location>
        <begin position="52"/>
        <end position="418"/>
    </location>
</feature>
<evidence type="ECO:0000259" key="9">
    <source>
        <dbReference type="Pfam" id="PF00155"/>
    </source>
</evidence>
<dbReference type="GeneID" id="27687446"/>
<evidence type="ECO:0000256" key="6">
    <source>
        <dbReference type="ARBA" id="ARBA00022679"/>
    </source>
</evidence>
<evidence type="ECO:0000256" key="8">
    <source>
        <dbReference type="ARBA" id="ARBA00030923"/>
    </source>
</evidence>
<dbReference type="PRINTS" id="PR00799">
    <property type="entry name" value="TRANSAMINASE"/>
</dbReference>
<dbReference type="CDD" id="cd00609">
    <property type="entry name" value="AAT_like"/>
    <property type="match status" value="1"/>
</dbReference>
<evidence type="ECO:0000313" key="11">
    <source>
        <dbReference type="Proteomes" id="UP000053201"/>
    </source>
</evidence>
<dbReference type="RefSeq" id="XP_016608902.1">
    <property type="nucleotide sequence ID" value="XM_016752214.1"/>
</dbReference>
<keyword evidence="5" id="KW-0032">Aminotransferase</keyword>
<dbReference type="SUPFAM" id="SSF53383">
    <property type="entry name" value="PLP-dependent transferases"/>
    <property type="match status" value="1"/>
</dbReference>
<dbReference type="Pfam" id="PF00155">
    <property type="entry name" value="Aminotran_1_2"/>
    <property type="match status" value="1"/>
</dbReference>
<name>A0A0L0HII3_SPIPD</name>
<protein>
    <recommendedName>
        <fullName evidence="4">aspartate transaminase</fullName>
        <ecNumber evidence="4">2.6.1.1</ecNumber>
    </recommendedName>
    <alternativeName>
        <fullName evidence="8">Transaminase A</fullName>
    </alternativeName>
</protein>
<dbReference type="InterPro" id="IPR004839">
    <property type="entry name" value="Aminotransferase_I/II_large"/>
</dbReference>
<dbReference type="GO" id="GO:0030170">
    <property type="term" value="F:pyridoxal phosphate binding"/>
    <property type="evidence" value="ECO:0007669"/>
    <property type="project" value="InterPro"/>
</dbReference>
<dbReference type="Proteomes" id="UP000053201">
    <property type="component" value="Unassembled WGS sequence"/>
</dbReference>
<evidence type="ECO:0000256" key="2">
    <source>
        <dbReference type="ARBA" id="ARBA00007441"/>
    </source>
</evidence>
<proteinExistence type="inferred from homology"/>
<comment type="subunit">
    <text evidence="3">Homodimer.</text>
</comment>
<dbReference type="InterPro" id="IPR015422">
    <property type="entry name" value="PyrdxlP-dep_Trfase_small"/>
</dbReference>
<dbReference type="PANTHER" id="PTHR11879:SF55">
    <property type="entry name" value="GLUTAMATE OXALOACETATE TRANSAMINASE 1, ISOFORM B"/>
    <property type="match status" value="1"/>
</dbReference>
<dbReference type="FunFam" id="3.40.640.10:FF:000064">
    <property type="entry name" value="Aspartate aminotransferase"/>
    <property type="match status" value="1"/>
</dbReference>
<dbReference type="FunFam" id="3.90.1150.10:FF:000001">
    <property type="entry name" value="Aspartate aminotransferase"/>
    <property type="match status" value="1"/>
</dbReference>
<dbReference type="Gene3D" id="3.40.640.10">
    <property type="entry name" value="Type I PLP-dependent aspartate aminotransferase-like (Major domain)"/>
    <property type="match status" value="1"/>
</dbReference>
<dbReference type="EC" id="2.6.1.1" evidence="4"/>
<dbReference type="InParanoid" id="A0A0L0HII3"/>
<accession>A0A0L0HII3</accession>
<dbReference type="GO" id="GO:0004069">
    <property type="term" value="F:L-aspartate:2-oxoglutarate aminotransferase activity"/>
    <property type="evidence" value="ECO:0007669"/>
    <property type="project" value="UniProtKB-EC"/>
</dbReference>
<evidence type="ECO:0000256" key="7">
    <source>
        <dbReference type="ARBA" id="ARBA00022898"/>
    </source>
</evidence>
<evidence type="ECO:0000256" key="4">
    <source>
        <dbReference type="ARBA" id="ARBA00012753"/>
    </source>
</evidence>
<dbReference type="VEuPathDB" id="FungiDB:SPPG_03967"/>
<comment type="similarity">
    <text evidence="2">Belongs to the class-I pyridoxal-phosphate-dependent aminotransferase family.</text>
</comment>
<evidence type="ECO:0000313" key="10">
    <source>
        <dbReference type="EMBL" id="KND00863.1"/>
    </source>
</evidence>
<evidence type="ECO:0000256" key="5">
    <source>
        <dbReference type="ARBA" id="ARBA00022576"/>
    </source>
</evidence>
<dbReference type="GO" id="GO:0005829">
    <property type="term" value="C:cytosol"/>
    <property type="evidence" value="ECO:0007669"/>
    <property type="project" value="TreeGrafter"/>
</dbReference>
<dbReference type="InterPro" id="IPR000796">
    <property type="entry name" value="Asp_trans"/>
</dbReference>
<organism evidence="10 11">
    <name type="scientific">Spizellomyces punctatus (strain DAOM BR117)</name>
    <dbReference type="NCBI Taxonomy" id="645134"/>
    <lineage>
        <taxon>Eukaryota</taxon>
        <taxon>Fungi</taxon>
        <taxon>Fungi incertae sedis</taxon>
        <taxon>Chytridiomycota</taxon>
        <taxon>Chytridiomycota incertae sedis</taxon>
        <taxon>Chytridiomycetes</taxon>
        <taxon>Spizellomycetales</taxon>
        <taxon>Spizellomycetaceae</taxon>
        <taxon>Spizellomyces</taxon>
    </lineage>
</organism>
<dbReference type="STRING" id="645134.A0A0L0HII3"/>
<evidence type="ECO:0000256" key="1">
    <source>
        <dbReference type="ARBA" id="ARBA00001933"/>
    </source>
</evidence>
<dbReference type="EMBL" id="KQ257455">
    <property type="protein sequence ID" value="KND00863.1"/>
    <property type="molecule type" value="Genomic_DNA"/>
</dbReference>
<keyword evidence="6" id="KW-0808">Transferase</keyword>
<comment type="cofactor">
    <cofactor evidence="1">
        <name>pyridoxal 5'-phosphate</name>
        <dbReference type="ChEBI" id="CHEBI:597326"/>
    </cofactor>
</comment>
<dbReference type="eggNOG" id="KOG1411">
    <property type="taxonomic scope" value="Eukaryota"/>
</dbReference>
<sequence length="426" mass="47251">MTAGERVSSIASHLGLKGKMDAGVSVFNNVPMAPPDPILHLNTLYKADPNPHKINLGVGAYRDEQGKPWVLPVVRKAEHIIIEDPALDHEYLPIDGLKTFTEASVRLILGKSSPAVLENRYVGCQTISGSGAVRLGAAFLARFRKAPIYISKPTWGNHRAIFADAGLEVREYPYWNPEVRGLALKELLDTLKSAPNGSIICLHPCAHNPTGVDPTPEEWKLIAEVIRDKSHFPFFDCAYQGFASGDLDRDAGAVRYFVEQGFELLVAQSYSKNIGLYGERTGCLTVVTRTPEQATAVRSQLCKLQRAMISMPPAFGARIVSMILNDEKLFGQWMVELKTMADRIITMRRELFNALSELGTPGTWKHIVDQIGMFSYTGLNANQVKVLIEKYHVYLTDNGRISMAGLNSGNIRRFAEALDWVVRNVK</sequence>
<gene>
    <name evidence="10" type="ORF">SPPG_03967</name>
</gene>
<keyword evidence="11" id="KW-1185">Reference proteome</keyword>
<evidence type="ECO:0000256" key="3">
    <source>
        <dbReference type="ARBA" id="ARBA00011738"/>
    </source>
</evidence>
<dbReference type="OMA" id="GTWTHIT"/>
<dbReference type="OrthoDB" id="6752799at2759"/>
<dbReference type="NCBIfam" id="NF006719">
    <property type="entry name" value="PRK09257.1"/>
    <property type="match status" value="1"/>
</dbReference>
<dbReference type="InterPro" id="IPR015421">
    <property type="entry name" value="PyrdxlP-dep_Trfase_major"/>
</dbReference>